<keyword evidence="1" id="KW-0808">Transferase</keyword>
<reference evidence="1" key="1">
    <citation type="submission" date="2019-08" db="EMBL/GenBank/DDBJ databases">
        <authorList>
            <person name="Kucharzyk K."/>
            <person name="Murdoch R.W."/>
            <person name="Higgins S."/>
            <person name="Loffler F."/>
        </authorList>
    </citation>
    <scope>NUCLEOTIDE SEQUENCE</scope>
</reference>
<gene>
    <name evidence="1" type="primary">fhcC_3</name>
    <name evidence="1" type="ORF">SDC9_35856</name>
</gene>
<dbReference type="PANTHER" id="PTHR39673">
    <property type="entry name" value="TUNGSTEN FORMYLMETHANOFURAN DEHYDROGENASE, SUBUNIT C (FWDC)"/>
    <property type="match status" value="1"/>
</dbReference>
<name>A0A644VEH6_9ZZZZ</name>
<dbReference type="PANTHER" id="PTHR39673:SF5">
    <property type="entry name" value="TUNGSTEN-CONTAINING FORMYLMETHANOFURAN DEHYDROGENASE 2 SUBUNIT C"/>
    <property type="match status" value="1"/>
</dbReference>
<dbReference type="GO" id="GO:0046914">
    <property type="term" value="F:transition metal ion binding"/>
    <property type="evidence" value="ECO:0007669"/>
    <property type="project" value="InterPro"/>
</dbReference>
<dbReference type="GO" id="GO:0016740">
    <property type="term" value="F:transferase activity"/>
    <property type="evidence" value="ECO:0007669"/>
    <property type="project" value="UniProtKB-KW"/>
</dbReference>
<dbReference type="GO" id="GO:0018493">
    <property type="term" value="F:formylmethanofuran dehydrogenase activity"/>
    <property type="evidence" value="ECO:0007669"/>
    <property type="project" value="InterPro"/>
</dbReference>
<evidence type="ECO:0000313" key="1">
    <source>
        <dbReference type="EMBL" id="MPL89814.1"/>
    </source>
</evidence>
<protein>
    <submittedName>
        <fullName evidence="1">Formyltransferase/hydrolase complex Fhc subunit C</fullName>
    </submittedName>
</protein>
<comment type="caution">
    <text evidence="1">The sequence shown here is derived from an EMBL/GenBank/DDBJ whole genome shotgun (WGS) entry which is preliminary data.</text>
</comment>
<keyword evidence="1" id="KW-0378">Hydrolase</keyword>
<dbReference type="Gene3D" id="2.160.20.60">
    <property type="entry name" value="Glutamate synthase, alpha subunit, C-terminal domain"/>
    <property type="match status" value="2"/>
</dbReference>
<dbReference type="AlphaFoldDB" id="A0A644VEH6"/>
<dbReference type="SUPFAM" id="SSF69336">
    <property type="entry name" value="Alpha subunit of glutamate synthase, C-terminal domain"/>
    <property type="match status" value="1"/>
</dbReference>
<dbReference type="InterPro" id="IPR036485">
    <property type="entry name" value="Glu_synth_asu_C_sf"/>
</dbReference>
<accession>A0A644VEH6</accession>
<organism evidence="1">
    <name type="scientific">bioreactor metagenome</name>
    <dbReference type="NCBI Taxonomy" id="1076179"/>
    <lineage>
        <taxon>unclassified sequences</taxon>
        <taxon>metagenomes</taxon>
        <taxon>ecological metagenomes</taxon>
    </lineage>
</organism>
<dbReference type="GO" id="GO:0015948">
    <property type="term" value="P:methanogenesis"/>
    <property type="evidence" value="ECO:0007669"/>
    <property type="project" value="InterPro"/>
</dbReference>
<dbReference type="NCBIfam" id="TIGR03122">
    <property type="entry name" value="one_C_dehyd_C"/>
    <property type="match status" value="1"/>
</dbReference>
<sequence>MRRITLILREDTDPHLPIEAESISPEILSKRIDVPVYVGNEQKMLKDVFYVRVDGEAAGPSATEIILVGDCHQVKRIGEYMTDGKIIVEGDIGMHCGDFMSGGTIEIRGNAGHWLGREMLDGKIICHGNAGNYCGSGYRGGRKGVRGGQIIVEGDVGDYCAECLYGGLVHVKGNAGIHAGCNMKGGKLLIEGDCLMPCGDMFDGLATIYGHVTDFLPTFVETGQETEKEHRLTVFKGDMAHRNPKGILRVGSFERI</sequence>
<dbReference type="GO" id="GO:0016787">
    <property type="term" value="F:hydrolase activity"/>
    <property type="evidence" value="ECO:0007669"/>
    <property type="project" value="UniProtKB-KW"/>
</dbReference>
<dbReference type="EMBL" id="VSSQ01000288">
    <property type="protein sequence ID" value="MPL89814.1"/>
    <property type="molecule type" value="Genomic_DNA"/>
</dbReference>
<proteinExistence type="predicted"/>
<dbReference type="InterPro" id="IPR017550">
    <property type="entry name" value="Formylmethanofuran_DH_suC"/>
</dbReference>